<comment type="caution">
    <text evidence="16">The sequence shown here is derived from an EMBL/GenBank/DDBJ whole genome shotgun (WGS) entry which is preliminary data.</text>
</comment>
<dbReference type="Pfam" id="PF00809">
    <property type="entry name" value="Pterin_bind"/>
    <property type="match status" value="1"/>
</dbReference>
<dbReference type="GO" id="GO:0005740">
    <property type="term" value="C:mitochondrial envelope"/>
    <property type="evidence" value="ECO:0007669"/>
    <property type="project" value="TreeGrafter"/>
</dbReference>
<dbReference type="Gene3D" id="3.20.20.20">
    <property type="entry name" value="Dihydropteroate synthase-like"/>
    <property type="match status" value="1"/>
</dbReference>
<dbReference type="AlphaFoldDB" id="A0A8H8DG21"/>
<dbReference type="PANTHER" id="PTHR20941">
    <property type="entry name" value="FOLATE SYNTHESIS PROTEINS"/>
    <property type="match status" value="1"/>
</dbReference>
<keyword evidence="14" id="KW-0511">Multifunctional enzyme</keyword>
<dbReference type="Pfam" id="PF01288">
    <property type="entry name" value="HPPK"/>
    <property type="match status" value="1"/>
</dbReference>
<dbReference type="GO" id="GO:0005524">
    <property type="term" value="F:ATP binding"/>
    <property type="evidence" value="ECO:0007669"/>
    <property type="project" value="UniProtKB-KW"/>
</dbReference>
<evidence type="ECO:0000313" key="16">
    <source>
        <dbReference type="EMBL" id="KAG5456532.1"/>
    </source>
</evidence>
<evidence type="ECO:0000256" key="11">
    <source>
        <dbReference type="ARBA" id="ARBA00022840"/>
    </source>
</evidence>
<dbReference type="GO" id="GO:0046654">
    <property type="term" value="P:tetrahydrofolate biosynthetic process"/>
    <property type="evidence" value="ECO:0007669"/>
    <property type="project" value="UniProtKB-UniPathway"/>
</dbReference>
<evidence type="ECO:0000256" key="13">
    <source>
        <dbReference type="ARBA" id="ARBA00022909"/>
    </source>
</evidence>
<gene>
    <name evidence="16" type="ORF">BJ554DRAFT_3706</name>
</gene>
<dbReference type="Proteomes" id="UP000673691">
    <property type="component" value="Unassembled WGS sequence"/>
</dbReference>
<evidence type="ECO:0000256" key="10">
    <source>
        <dbReference type="ARBA" id="ARBA00022777"/>
    </source>
</evidence>
<keyword evidence="8" id="KW-0479">Metal-binding</keyword>
<evidence type="ECO:0000256" key="12">
    <source>
        <dbReference type="ARBA" id="ARBA00022842"/>
    </source>
</evidence>
<evidence type="ECO:0000256" key="2">
    <source>
        <dbReference type="ARBA" id="ARBA00000198"/>
    </source>
</evidence>
<dbReference type="GO" id="GO:0003848">
    <property type="term" value="F:2-amino-4-hydroxy-6-hydroxymethyldihydropteridine diphosphokinase activity"/>
    <property type="evidence" value="ECO:0007669"/>
    <property type="project" value="UniProtKB-EC"/>
</dbReference>
<keyword evidence="13" id="KW-0289">Folate biosynthesis</keyword>
<comment type="pathway">
    <text evidence="4">Cofactor biosynthesis; tetrahydrofolate biosynthesis; 7,8-dihydrofolate from 2-amino-4-hydroxy-6-hydroxymethyl-7,8-dihydropteridine diphosphate and 4-aminobenzoate: step 1/2.</text>
</comment>
<keyword evidence="17" id="KW-1185">Reference proteome</keyword>
<reference evidence="16 17" key="1">
    <citation type="journal article" name="Sci. Rep.">
        <title>Genome-scale phylogenetic analyses confirm Olpidium as the closest living zoosporic fungus to the non-flagellated, terrestrial fungi.</title>
        <authorList>
            <person name="Chang Y."/>
            <person name="Rochon D."/>
            <person name="Sekimoto S."/>
            <person name="Wang Y."/>
            <person name="Chovatia M."/>
            <person name="Sandor L."/>
            <person name="Salamov A."/>
            <person name="Grigoriev I.V."/>
            <person name="Stajich J.E."/>
            <person name="Spatafora J.W."/>
        </authorList>
    </citation>
    <scope>NUCLEOTIDE SEQUENCE [LARGE SCALE GENOMIC DNA]</scope>
    <source>
        <strain evidence="16">S191</strain>
    </source>
</reference>
<protein>
    <submittedName>
        <fullName evidence="16">Dihydropteroate synthase-like protein</fullName>
    </submittedName>
</protein>
<evidence type="ECO:0000256" key="14">
    <source>
        <dbReference type="ARBA" id="ARBA00023268"/>
    </source>
</evidence>
<dbReference type="NCBIfam" id="TIGR01496">
    <property type="entry name" value="DHPS"/>
    <property type="match status" value="1"/>
</dbReference>
<organism evidence="16 17">
    <name type="scientific">Olpidium bornovanus</name>
    <dbReference type="NCBI Taxonomy" id="278681"/>
    <lineage>
        <taxon>Eukaryota</taxon>
        <taxon>Fungi</taxon>
        <taxon>Fungi incertae sedis</taxon>
        <taxon>Olpidiomycota</taxon>
        <taxon>Olpidiomycotina</taxon>
        <taxon>Olpidiomycetes</taxon>
        <taxon>Olpidiales</taxon>
        <taxon>Olpidiaceae</taxon>
        <taxon>Olpidium</taxon>
    </lineage>
</organism>
<dbReference type="InterPro" id="IPR006390">
    <property type="entry name" value="DHP_synth_dom"/>
</dbReference>
<evidence type="ECO:0000256" key="5">
    <source>
        <dbReference type="ARBA" id="ARBA00005051"/>
    </source>
</evidence>
<keyword evidence="7" id="KW-0808">Transferase</keyword>
<dbReference type="InterPro" id="IPR045031">
    <property type="entry name" value="DHP_synth-like"/>
</dbReference>
<evidence type="ECO:0000256" key="6">
    <source>
        <dbReference type="ARBA" id="ARBA00009951"/>
    </source>
</evidence>
<comment type="cofactor">
    <cofactor evidence="3">
        <name>Mg(2+)</name>
        <dbReference type="ChEBI" id="CHEBI:18420"/>
    </cofactor>
</comment>
<keyword evidence="12" id="KW-0460">Magnesium</keyword>
<accession>A0A8H8DG21</accession>
<dbReference type="GO" id="GO:0016301">
    <property type="term" value="F:kinase activity"/>
    <property type="evidence" value="ECO:0007669"/>
    <property type="project" value="UniProtKB-KW"/>
</dbReference>
<evidence type="ECO:0000256" key="7">
    <source>
        <dbReference type="ARBA" id="ARBA00022679"/>
    </source>
</evidence>
<dbReference type="PANTHER" id="PTHR20941:SF1">
    <property type="entry name" value="FOLIC ACID SYNTHESIS PROTEIN FOL1"/>
    <property type="match status" value="1"/>
</dbReference>
<comment type="similarity">
    <text evidence="6">In the C-terminal section; belongs to the DHPS family.</text>
</comment>
<dbReference type="SUPFAM" id="SSF55083">
    <property type="entry name" value="6-hydroxymethyl-7,8-dihydropterin pyrophosphokinase, HPPK"/>
    <property type="match status" value="1"/>
</dbReference>
<comment type="pathway">
    <text evidence="5">Cofactor biosynthesis; tetrahydrofolate biosynthesis; 2-amino-4-hydroxy-6-hydroxymethyl-7,8-dihydropteridine diphosphate from 7,8-dihydroneopterin triphosphate: step 4/4.</text>
</comment>
<sequence length="276" mass="29353">MGRVPTAARNGPRVIDLDILFYDDVVMDSPTLTIPHPRMKERDTLFLRCPEAGELEPEGVFPSSFFAADHLLDQLMAPPLAPPTSVQKVMPIGKGNTYWKWGERTLIMGILNVTPDSFSDGGMYACVPAALRRARELVAAGADVIDVGGQSTRPGADDVGAEVEAARVVPVIRAIREAGLDVPVSVDTFRASVARAAAEAGADFVNDVSGGSRDPEMLPFVASAGLPVCLMHARGDSKTMAGMTGYAGGDVVGEIRRALRRAVGAALERGVRRWNV</sequence>
<dbReference type="PROSITE" id="PS00794">
    <property type="entry name" value="HPPK"/>
    <property type="match status" value="1"/>
</dbReference>
<dbReference type="InterPro" id="IPR000550">
    <property type="entry name" value="Hppk"/>
</dbReference>
<evidence type="ECO:0000256" key="8">
    <source>
        <dbReference type="ARBA" id="ARBA00022723"/>
    </source>
</evidence>
<feature type="domain" description="Pterin-binding" evidence="15">
    <location>
        <begin position="105"/>
        <end position="276"/>
    </location>
</feature>
<dbReference type="UniPathway" id="UPA00077">
    <property type="reaction ID" value="UER00155"/>
</dbReference>
<dbReference type="EMBL" id="JAEFCI010011590">
    <property type="protein sequence ID" value="KAG5456532.1"/>
    <property type="molecule type" value="Genomic_DNA"/>
</dbReference>
<dbReference type="GO" id="GO:0004156">
    <property type="term" value="F:dihydropteroate synthase activity"/>
    <property type="evidence" value="ECO:0007669"/>
    <property type="project" value="UniProtKB-EC"/>
</dbReference>
<dbReference type="GO" id="GO:0046872">
    <property type="term" value="F:metal ion binding"/>
    <property type="evidence" value="ECO:0007669"/>
    <property type="project" value="UniProtKB-KW"/>
</dbReference>
<evidence type="ECO:0000256" key="1">
    <source>
        <dbReference type="ARBA" id="ARBA00000012"/>
    </source>
</evidence>
<name>A0A8H8DG21_9FUNG</name>
<dbReference type="InterPro" id="IPR035907">
    <property type="entry name" value="Hppk_sf"/>
</dbReference>
<evidence type="ECO:0000259" key="15">
    <source>
        <dbReference type="PROSITE" id="PS50972"/>
    </source>
</evidence>
<comment type="catalytic activity">
    <reaction evidence="1">
        <text>(7,8-dihydropterin-6-yl)methyl diphosphate + 4-aminobenzoate = 7,8-dihydropteroate + diphosphate</text>
        <dbReference type="Rhea" id="RHEA:19949"/>
        <dbReference type="ChEBI" id="CHEBI:17836"/>
        <dbReference type="ChEBI" id="CHEBI:17839"/>
        <dbReference type="ChEBI" id="CHEBI:33019"/>
        <dbReference type="ChEBI" id="CHEBI:72950"/>
        <dbReference type="EC" id="2.5.1.15"/>
    </reaction>
</comment>
<evidence type="ECO:0000256" key="3">
    <source>
        <dbReference type="ARBA" id="ARBA00001946"/>
    </source>
</evidence>
<evidence type="ECO:0000256" key="4">
    <source>
        <dbReference type="ARBA" id="ARBA00004763"/>
    </source>
</evidence>
<keyword evidence="10" id="KW-0418">Kinase</keyword>
<dbReference type="SUPFAM" id="SSF51717">
    <property type="entry name" value="Dihydropteroate synthetase-like"/>
    <property type="match status" value="1"/>
</dbReference>
<dbReference type="OrthoDB" id="615426at2759"/>
<keyword evidence="11" id="KW-0067">ATP-binding</keyword>
<dbReference type="PROSITE" id="PS00793">
    <property type="entry name" value="DHPS_2"/>
    <property type="match status" value="1"/>
</dbReference>
<dbReference type="InterPro" id="IPR000489">
    <property type="entry name" value="Pterin-binding_dom"/>
</dbReference>
<dbReference type="PROSITE" id="PS00792">
    <property type="entry name" value="DHPS_1"/>
    <property type="match status" value="1"/>
</dbReference>
<proteinExistence type="inferred from homology"/>
<dbReference type="InterPro" id="IPR011005">
    <property type="entry name" value="Dihydropteroate_synth-like_sf"/>
</dbReference>
<keyword evidence="9" id="KW-0547">Nucleotide-binding</keyword>
<dbReference type="Gene3D" id="3.30.70.560">
    <property type="entry name" value="7,8-Dihydro-6-hydroxymethylpterin-pyrophosphokinase HPPK"/>
    <property type="match status" value="1"/>
</dbReference>
<dbReference type="PROSITE" id="PS50972">
    <property type="entry name" value="PTERIN_BINDING"/>
    <property type="match status" value="1"/>
</dbReference>
<evidence type="ECO:0000313" key="17">
    <source>
        <dbReference type="Proteomes" id="UP000673691"/>
    </source>
</evidence>
<feature type="non-terminal residue" evidence="16">
    <location>
        <position position="276"/>
    </location>
</feature>
<evidence type="ECO:0000256" key="9">
    <source>
        <dbReference type="ARBA" id="ARBA00022741"/>
    </source>
</evidence>
<dbReference type="GO" id="GO:0046656">
    <property type="term" value="P:folic acid biosynthetic process"/>
    <property type="evidence" value="ECO:0007669"/>
    <property type="project" value="UniProtKB-KW"/>
</dbReference>
<comment type="catalytic activity">
    <reaction evidence="2">
        <text>6-hydroxymethyl-7,8-dihydropterin + ATP = (7,8-dihydropterin-6-yl)methyl diphosphate + AMP + H(+)</text>
        <dbReference type="Rhea" id="RHEA:11412"/>
        <dbReference type="ChEBI" id="CHEBI:15378"/>
        <dbReference type="ChEBI" id="CHEBI:30616"/>
        <dbReference type="ChEBI" id="CHEBI:44841"/>
        <dbReference type="ChEBI" id="CHEBI:72950"/>
        <dbReference type="ChEBI" id="CHEBI:456215"/>
        <dbReference type="EC" id="2.7.6.3"/>
    </reaction>
</comment>